<keyword evidence="3 12" id="KW-0963">Cytoplasm</keyword>
<comment type="similarity">
    <text evidence="10 12">Belongs to the EPSP synthase family. MurA subfamily.</text>
</comment>
<keyword evidence="7 12" id="KW-0573">Peptidoglycan synthesis</keyword>
<keyword evidence="4 12" id="KW-0132">Cell division</keyword>
<feature type="modified residue" description="2-(S-cysteinyl)pyruvic acid O-phosphothioketal" evidence="12">
    <location>
        <position position="116"/>
    </location>
</feature>
<keyword evidence="12" id="KW-0670">Pyruvate</keyword>
<sequence>MEKFIVDGPTKLVGNVTIAGAKNVALKALVASLLTDEEVIIDNVPQIRDVHLMIEVLEHLGKHCTFKNSTITIKKNSSHTCTVPLEVGARLRTSSMVLGPLLSRYGKAIIPNPGGCRIGARPIDRHIEGLKAMGASISYASADGYFHAKVSDLHGAEITFEKNTHTGTETLLLAAILAKGTTILHNAAQEVEVDDLIELLRTMGAAITRTANREIIVEGVSTLHGTTYTIMPDRNEEVTFAVAAIASTGDITVHNSRPQYLAAFLKALSRAGGGWEEIDTDTTRYFYKGELQAVDVVTGVYPGFMTDWQAPWALLMTQAKGESVIHETVFENRFAYVEELKKMGAKIAYFDPKVKNPEEFYNFNWNDHIRGMHQAIRITGPTNLHNAIVSINDLRAGATLLLATTIGSGKSYLYGIEQVDRGYEHIENRLTTMGAHIERVRGDALS</sequence>
<evidence type="ECO:0000256" key="7">
    <source>
        <dbReference type="ARBA" id="ARBA00022984"/>
    </source>
</evidence>
<dbReference type="NCBIfam" id="TIGR01072">
    <property type="entry name" value="murA"/>
    <property type="match status" value="1"/>
</dbReference>
<dbReference type="InterPro" id="IPR001986">
    <property type="entry name" value="Enolpyruvate_Tfrase_dom"/>
</dbReference>
<keyword evidence="5 12" id="KW-0808">Transferase</keyword>
<evidence type="ECO:0000313" key="16">
    <source>
        <dbReference type="Proteomes" id="UP000034617"/>
    </source>
</evidence>
<name>A0A0G1JTF9_9BACT</name>
<keyword evidence="6 12" id="KW-0133">Cell shape</keyword>
<comment type="caution">
    <text evidence="12">Lacks conserved residue(s) required for the propagation of feature annotation.</text>
</comment>
<accession>A0A0G1JTF9</accession>
<dbReference type="PANTHER" id="PTHR43783">
    <property type="entry name" value="UDP-N-ACETYLGLUCOSAMINE 1-CARBOXYVINYLTRANSFERASE"/>
    <property type="match status" value="1"/>
</dbReference>
<dbReference type="GO" id="GO:0051301">
    <property type="term" value="P:cell division"/>
    <property type="evidence" value="ECO:0007669"/>
    <property type="project" value="UniProtKB-KW"/>
</dbReference>
<dbReference type="EC" id="2.5.1.7" evidence="12"/>
<dbReference type="CDD" id="cd01555">
    <property type="entry name" value="UdpNAET"/>
    <property type="match status" value="1"/>
</dbReference>
<evidence type="ECO:0000256" key="3">
    <source>
        <dbReference type="ARBA" id="ARBA00022490"/>
    </source>
</evidence>
<reference evidence="15 16" key="1">
    <citation type="journal article" date="2015" name="Nature">
        <title>rRNA introns, odd ribosomes, and small enigmatic genomes across a large radiation of phyla.</title>
        <authorList>
            <person name="Brown C.T."/>
            <person name="Hug L.A."/>
            <person name="Thomas B.C."/>
            <person name="Sharon I."/>
            <person name="Castelle C.J."/>
            <person name="Singh A."/>
            <person name="Wilkins M.J."/>
            <person name="Williams K.H."/>
            <person name="Banfield J.F."/>
        </authorList>
    </citation>
    <scope>NUCLEOTIDE SEQUENCE [LARGE SCALE GENOMIC DNA]</scope>
</reference>
<dbReference type="Gene3D" id="3.65.10.10">
    <property type="entry name" value="Enolpyruvate transferase domain"/>
    <property type="match status" value="2"/>
</dbReference>
<keyword evidence="13" id="KW-0040">ANK repeat</keyword>
<dbReference type="GO" id="GO:0005737">
    <property type="term" value="C:cytoplasm"/>
    <property type="evidence" value="ECO:0007669"/>
    <property type="project" value="UniProtKB-SubCell"/>
</dbReference>
<dbReference type="InterPro" id="IPR013792">
    <property type="entry name" value="RNA3'P_cycl/enolpyr_Trfase_a/b"/>
</dbReference>
<dbReference type="UniPathway" id="UPA00219"/>
<dbReference type="HAMAP" id="MF_00111">
    <property type="entry name" value="MurA"/>
    <property type="match status" value="1"/>
</dbReference>
<evidence type="ECO:0000256" key="10">
    <source>
        <dbReference type="ARBA" id="ARBA00038367"/>
    </source>
</evidence>
<gene>
    <name evidence="12" type="primary">murA</name>
    <name evidence="15" type="ORF">UW22_C0006G0025</name>
</gene>
<evidence type="ECO:0000256" key="9">
    <source>
        <dbReference type="ARBA" id="ARBA00023316"/>
    </source>
</evidence>
<keyword evidence="9 12" id="KW-0961">Cell wall biogenesis/degradation</keyword>
<dbReference type="PATRIC" id="fig|1618447.3.peg.253"/>
<feature type="binding site" evidence="12">
    <location>
        <position position="329"/>
    </location>
    <ligand>
        <name>UDP-N-acetyl-alpha-D-glucosamine</name>
        <dbReference type="ChEBI" id="CHEBI:57705"/>
    </ligand>
</feature>
<evidence type="ECO:0000256" key="12">
    <source>
        <dbReference type="HAMAP-Rule" id="MF_00111"/>
    </source>
</evidence>
<organism evidence="15 16">
    <name type="scientific">Candidatus Gottesmanbacteria bacterium GW2011_GWB1_44_11c</name>
    <dbReference type="NCBI Taxonomy" id="1618447"/>
    <lineage>
        <taxon>Bacteria</taxon>
        <taxon>Candidatus Gottesmaniibacteriota</taxon>
    </lineage>
</organism>
<dbReference type="InterPro" id="IPR005750">
    <property type="entry name" value="UDP_GlcNAc_COvinyl_MurA"/>
</dbReference>
<comment type="subcellular location">
    <subcellularLocation>
        <location evidence="1 12">Cytoplasm</location>
    </subcellularLocation>
</comment>
<dbReference type="PROSITE" id="PS50088">
    <property type="entry name" value="ANK_REPEAT"/>
    <property type="match status" value="1"/>
</dbReference>
<dbReference type="GO" id="GO:0009252">
    <property type="term" value="P:peptidoglycan biosynthetic process"/>
    <property type="evidence" value="ECO:0007669"/>
    <property type="project" value="UniProtKB-UniRule"/>
</dbReference>
<evidence type="ECO:0000256" key="11">
    <source>
        <dbReference type="ARBA" id="ARBA00047527"/>
    </source>
</evidence>
<dbReference type="AlphaFoldDB" id="A0A0G1JTF9"/>
<dbReference type="SUPFAM" id="SSF55205">
    <property type="entry name" value="EPT/RTPC-like"/>
    <property type="match status" value="1"/>
</dbReference>
<feature type="binding site" evidence="12">
    <location>
        <position position="307"/>
    </location>
    <ligand>
        <name>UDP-N-acetyl-alpha-D-glucosamine</name>
        <dbReference type="ChEBI" id="CHEBI:57705"/>
    </ligand>
</feature>
<feature type="binding site" evidence="12">
    <location>
        <begin position="22"/>
        <end position="23"/>
    </location>
    <ligand>
        <name>phosphoenolpyruvate</name>
        <dbReference type="ChEBI" id="CHEBI:58702"/>
    </ligand>
</feature>
<dbReference type="PANTHER" id="PTHR43783:SF1">
    <property type="entry name" value="UDP-N-ACETYLGLUCOSAMINE 1-CARBOXYVINYLTRANSFERASE"/>
    <property type="match status" value="1"/>
</dbReference>
<feature type="binding site" evidence="12">
    <location>
        <position position="92"/>
    </location>
    <ligand>
        <name>UDP-N-acetyl-alpha-D-glucosamine</name>
        <dbReference type="ChEBI" id="CHEBI:57705"/>
    </ligand>
</feature>
<evidence type="ECO:0000256" key="13">
    <source>
        <dbReference type="PROSITE-ProRule" id="PRU00023"/>
    </source>
</evidence>
<dbReference type="InterPro" id="IPR050068">
    <property type="entry name" value="MurA_subfamily"/>
</dbReference>
<evidence type="ECO:0000256" key="1">
    <source>
        <dbReference type="ARBA" id="ARBA00004496"/>
    </source>
</evidence>
<dbReference type="GO" id="GO:0008760">
    <property type="term" value="F:UDP-N-acetylglucosamine 1-carboxyvinyltransferase activity"/>
    <property type="evidence" value="ECO:0007669"/>
    <property type="project" value="UniProtKB-UniRule"/>
</dbReference>
<feature type="domain" description="Enolpyruvate transferase" evidence="14">
    <location>
        <begin position="6"/>
        <end position="430"/>
    </location>
</feature>
<dbReference type="InterPro" id="IPR002110">
    <property type="entry name" value="Ankyrin_rpt"/>
</dbReference>
<dbReference type="Pfam" id="PF00275">
    <property type="entry name" value="EPSP_synthase"/>
    <property type="match status" value="1"/>
</dbReference>
<comment type="catalytic activity">
    <reaction evidence="11 12">
        <text>phosphoenolpyruvate + UDP-N-acetyl-alpha-D-glucosamine = UDP-N-acetyl-3-O-(1-carboxyvinyl)-alpha-D-glucosamine + phosphate</text>
        <dbReference type="Rhea" id="RHEA:18681"/>
        <dbReference type="ChEBI" id="CHEBI:43474"/>
        <dbReference type="ChEBI" id="CHEBI:57705"/>
        <dbReference type="ChEBI" id="CHEBI:58702"/>
        <dbReference type="ChEBI" id="CHEBI:68483"/>
        <dbReference type="EC" id="2.5.1.7"/>
    </reaction>
</comment>
<dbReference type="NCBIfam" id="NF006873">
    <property type="entry name" value="PRK09369.1"/>
    <property type="match status" value="1"/>
</dbReference>
<evidence type="ECO:0000256" key="8">
    <source>
        <dbReference type="ARBA" id="ARBA00023306"/>
    </source>
</evidence>
<comment type="pathway">
    <text evidence="2 12">Cell wall biogenesis; peptidoglycan biosynthesis.</text>
</comment>
<comment type="caution">
    <text evidence="15">The sequence shown here is derived from an EMBL/GenBank/DDBJ whole genome shotgun (WGS) entry which is preliminary data.</text>
</comment>
<dbReference type="GO" id="GO:0008360">
    <property type="term" value="P:regulation of cell shape"/>
    <property type="evidence" value="ECO:0007669"/>
    <property type="project" value="UniProtKB-KW"/>
</dbReference>
<dbReference type="GO" id="GO:0071555">
    <property type="term" value="P:cell wall organization"/>
    <property type="evidence" value="ECO:0007669"/>
    <property type="project" value="UniProtKB-KW"/>
</dbReference>
<feature type="active site" description="Proton donor" evidence="12">
    <location>
        <position position="116"/>
    </location>
</feature>
<evidence type="ECO:0000256" key="6">
    <source>
        <dbReference type="ARBA" id="ARBA00022960"/>
    </source>
</evidence>
<comment type="function">
    <text evidence="12">Cell wall formation. Adds enolpyruvyl to UDP-N-acetylglucosamine.</text>
</comment>
<dbReference type="GO" id="GO:0019277">
    <property type="term" value="P:UDP-N-acetylgalactosamine biosynthetic process"/>
    <property type="evidence" value="ECO:0007669"/>
    <property type="project" value="InterPro"/>
</dbReference>
<protein>
    <recommendedName>
        <fullName evidence="12">UDP-N-acetylglucosamine 1-carboxyvinyltransferase</fullName>
        <ecNumber evidence="12">2.5.1.7</ecNumber>
    </recommendedName>
    <alternativeName>
        <fullName evidence="12">Enoylpyruvate transferase</fullName>
    </alternativeName>
    <alternativeName>
        <fullName evidence="12">UDP-N-acetylglucosamine enolpyruvyl transferase</fullName>
        <shortName evidence="12">EPT</shortName>
    </alternativeName>
</protein>
<dbReference type="Proteomes" id="UP000034617">
    <property type="component" value="Unassembled WGS sequence"/>
</dbReference>
<evidence type="ECO:0000256" key="2">
    <source>
        <dbReference type="ARBA" id="ARBA00004752"/>
    </source>
</evidence>
<evidence type="ECO:0000259" key="14">
    <source>
        <dbReference type="Pfam" id="PF00275"/>
    </source>
</evidence>
<dbReference type="EMBL" id="LCHM01000006">
    <property type="protein sequence ID" value="KKT38759.1"/>
    <property type="molecule type" value="Genomic_DNA"/>
</dbReference>
<evidence type="ECO:0000313" key="15">
    <source>
        <dbReference type="EMBL" id="KKT38759.1"/>
    </source>
</evidence>
<proteinExistence type="inferred from homology"/>
<evidence type="ECO:0000256" key="5">
    <source>
        <dbReference type="ARBA" id="ARBA00022679"/>
    </source>
</evidence>
<keyword evidence="8 12" id="KW-0131">Cell cycle</keyword>
<evidence type="ECO:0000256" key="4">
    <source>
        <dbReference type="ARBA" id="ARBA00022618"/>
    </source>
</evidence>
<dbReference type="InterPro" id="IPR036968">
    <property type="entry name" value="Enolpyruvate_Tfrase_sf"/>
</dbReference>
<feature type="repeat" description="ANK" evidence="13">
    <location>
        <begin position="179"/>
        <end position="212"/>
    </location>
</feature>